<accession>A0ABP5ENP3</accession>
<evidence type="ECO:0000313" key="8">
    <source>
        <dbReference type="Proteomes" id="UP001500755"/>
    </source>
</evidence>
<dbReference type="InterPro" id="IPR011701">
    <property type="entry name" value="MFS"/>
</dbReference>
<dbReference type="PROSITE" id="PS50850">
    <property type="entry name" value="MFS"/>
    <property type="match status" value="1"/>
</dbReference>
<dbReference type="EMBL" id="BAAANO010000009">
    <property type="protein sequence ID" value="GAA2003536.1"/>
    <property type="molecule type" value="Genomic_DNA"/>
</dbReference>
<dbReference type="Gene3D" id="1.20.1250.20">
    <property type="entry name" value="MFS general substrate transporter like domains"/>
    <property type="match status" value="1"/>
</dbReference>
<evidence type="ECO:0000256" key="5">
    <source>
        <dbReference type="SAM" id="Phobius"/>
    </source>
</evidence>
<evidence type="ECO:0000256" key="2">
    <source>
        <dbReference type="ARBA" id="ARBA00022692"/>
    </source>
</evidence>
<dbReference type="PANTHER" id="PTHR23542:SF1">
    <property type="entry name" value="MAJOR FACILITATOR SUPERFAMILY (MFS) PROFILE DOMAIN-CONTAINING PROTEIN"/>
    <property type="match status" value="1"/>
</dbReference>
<dbReference type="Pfam" id="PF07690">
    <property type="entry name" value="MFS_1"/>
    <property type="match status" value="2"/>
</dbReference>
<dbReference type="RefSeq" id="WP_344307685.1">
    <property type="nucleotide sequence ID" value="NZ_BAAANO010000009.1"/>
</dbReference>
<keyword evidence="3 5" id="KW-1133">Transmembrane helix</keyword>
<comment type="caution">
    <text evidence="7">The sequence shown here is derived from an EMBL/GenBank/DDBJ whole genome shotgun (WGS) entry which is preliminary data.</text>
</comment>
<dbReference type="InterPro" id="IPR020846">
    <property type="entry name" value="MFS_dom"/>
</dbReference>
<evidence type="ECO:0000259" key="6">
    <source>
        <dbReference type="PROSITE" id="PS50850"/>
    </source>
</evidence>
<evidence type="ECO:0000256" key="1">
    <source>
        <dbReference type="ARBA" id="ARBA00004651"/>
    </source>
</evidence>
<feature type="transmembrane region" description="Helical" evidence="5">
    <location>
        <begin position="371"/>
        <end position="392"/>
    </location>
</feature>
<evidence type="ECO:0000256" key="3">
    <source>
        <dbReference type="ARBA" id="ARBA00022989"/>
    </source>
</evidence>
<name>A0ABP5ENP3_9MICO</name>
<feature type="transmembrane region" description="Helical" evidence="5">
    <location>
        <begin position="253"/>
        <end position="272"/>
    </location>
</feature>
<feature type="domain" description="Major facilitator superfamily (MFS) profile" evidence="6">
    <location>
        <begin position="216"/>
        <end position="410"/>
    </location>
</feature>
<dbReference type="Proteomes" id="UP001500755">
    <property type="component" value="Unassembled WGS sequence"/>
</dbReference>
<dbReference type="SUPFAM" id="SSF103473">
    <property type="entry name" value="MFS general substrate transporter"/>
    <property type="match status" value="1"/>
</dbReference>
<keyword evidence="4 5" id="KW-0472">Membrane</keyword>
<feature type="transmembrane region" description="Helical" evidence="5">
    <location>
        <begin position="108"/>
        <end position="127"/>
    </location>
</feature>
<feature type="transmembrane region" description="Helical" evidence="5">
    <location>
        <begin position="12"/>
        <end position="39"/>
    </location>
</feature>
<feature type="transmembrane region" description="Helical" evidence="5">
    <location>
        <begin position="211"/>
        <end position="233"/>
    </location>
</feature>
<sequence length="410" mass="43165">MFSNYREILGLPGALNFSLAGLAARLPISLLGLGIVLFVQGETGSYGMAGFVMATYMVAQAVSNPIIAKQIDRRGQSVVMKPLVLVHVTALALLVATVLAGWWFGLAFVFAALAGLSLGSIGSLIRARWTYIARTPRQLDSAFSWEAAIDEVIFITGPVLVTVLATSLFPPAGIILSGLATLIGSFLLYRNTDTEPEPQPKEVDRTLKGKVLSNPGILIAVFSHFMLGAGFGAIDVTVVAFSEELGQKPFSGVVLGTFAFGSLLSGLFFGTVDWKIPTHKRQALATAVFAVACCALLLPGSMLVMGITVFFVGLAIAPVAITTSTTVRELAPPKRLTEAFAWMSTSMAFGTSFGSAIAGNLIDHFGARPAFLMPVVCMALGALVVVSCVKLLDPLRSGHAARLARRATVG</sequence>
<comment type="subcellular location">
    <subcellularLocation>
        <location evidence="1">Cell membrane</location>
        <topology evidence="1">Multi-pass membrane protein</topology>
    </subcellularLocation>
</comment>
<proteinExistence type="predicted"/>
<feature type="transmembrane region" description="Helical" evidence="5">
    <location>
        <begin position="172"/>
        <end position="190"/>
    </location>
</feature>
<evidence type="ECO:0000256" key="4">
    <source>
        <dbReference type="ARBA" id="ARBA00023136"/>
    </source>
</evidence>
<feature type="transmembrane region" description="Helical" evidence="5">
    <location>
        <begin position="83"/>
        <end position="102"/>
    </location>
</feature>
<dbReference type="InterPro" id="IPR036259">
    <property type="entry name" value="MFS_trans_sf"/>
</dbReference>
<evidence type="ECO:0000313" key="7">
    <source>
        <dbReference type="EMBL" id="GAA2003536.1"/>
    </source>
</evidence>
<protein>
    <submittedName>
        <fullName evidence="7">MFS transporter</fullName>
    </submittedName>
</protein>
<feature type="transmembrane region" description="Helical" evidence="5">
    <location>
        <begin position="339"/>
        <end position="359"/>
    </location>
</feature>
<feature type="transmembrane region" description="Helical" evidence="5">
    <location>
        <begin position="148"/>
        <end position="166"/>
    </location>
</feature>
<gene>
    <name evidence="7" type="ORF">GCM10009755_10740</name>
</gene>
<feature type="transmembrane region" description="Helical" evidence="5">
    <location>
        <begin position="284"/>
        <end position="301"/>
    </location>
</feature>
<keyword evidence="8" id="KW-1185">Reference proteome</keyword>
<feature type="transmembrane region" description="Helical" evidence="5">
    <location>
        <begin position="307"/>
        <end position="327"/>
    </location>
</feature>
<organism evidence="7 8">
    <name type="scientific">Brevibacterium samyangense</name>
    <dbReference type="NCBI Taxonomy" id="366888"/>
    <lineage>
        <taxon>Bacteria</taxon>
        <taxon>Bacillati</taxon>
        <taxon>Actinomycetota</taxon>
        <taxon>Actinomycetes</taxon>
        <taxon>Micrococcales</taxon>
        <taxon>Brevibacteriaceae</taxon>
        <taxon>Brevibacterium</taxon>
    </lineage>
</organism>
<dbReference type="PANTHER" id="PTHR23542">
    <property type="match status" value="1"/>
</dbReference>
<keyword evidence="2 5" id="KW-0812">Transmembrane</keyword>
<reference evidence="8" key="1">
    <citation type="journal article" date="2019" name="Int. J. Syst. Evol. Microbiol.">
        <title>The Global Catalogue of Microorganisms (GCM) 10K type strain sequencing project: providing services to taxonomists for standard genome sequencing and annotation.</title>
        <authorList>
            <consortium name="The Broad Institute Genomics Platform"/>
            <consortium name="The Broad Institute Genome Sequencing Center for Infectious Disease"/>
            <person name="Wu L."/>
            <person name="Ma J."/>
        </authorList>
    </citation>
    <scope>NUCLEOTIDE SEQUENCE [LARGE SCALE GENOMIC DNA]</scope>
    <source>
        <strain evidence="8">JCM 14546</strain>
    </source>
</reference>
<feature type="transmembrane region" description="Helical" evidence="5">
    <location>
        <begin position="45"/>
        <end position="62"/>
    </location>
</feature>